<dbReference type="Proteomes" id="UP000467636">
    <property type="component" value="Chromosome"/>
</dbReference>
<reference evidence="1 2" key="1">
    <citation type="journal article" date="2019" name="Emerg. Microbes Infect.">
        <title>Comprehensive subspecies identification of 175 nontuberculous mycobacteria species based on 7547 genomic profiles.</title>
        <authorList>
            <person name="Matsumoto Y."/>
            <person name="Kinjo T."/>
            <person name="Motooka D."/>
            <person name="Nabeya D."/>
            <person name="Jung N."/>
            <person name="Uechi K."/>
            <person name="Horii T."/>
            <person name="Iida T."/>
            <person name="Fujita J."/>
            <person name="Nakamura S."/>
        </authorList>
    </citation>
    <scope>NUCLEOTIDE SEQUENCE [LARGE SCALE GENOMIC DNA]</scope>
    <source>
        <strain evidence="1 2">JCM 12143</strain>
    </source>
</reference>
<organism evidence="1 2">
    <name type="scientific">Mycolicibacter terrae</name>
    <dbReference type="NCBI Taxonomy" id="1788"/>
    <lineage>
        <taxon>Bacteria</taxon>
        <taxon>Bacillati</taxon>
        <taxon>Actinomycetota</taxon>
        <taxon>Actinomycetes</taxon>
        <taxon>Mycobacteriales</taxon>
        <taxon>Mycobacteriaceae</taxon>
        <taxon>Mycolicibacter</taxon>
    </lineage>
</organism>
<keyword evidence="2" id="KW-1185">Reference proteome</keyword>
<protein>
    <recommendedName>
        <fullName evidence="3">Phytanoyl-CoA dioxygenase (PhyH)</fullName>
    </recommendedName>
</protein>
<dbReference type="RefSeq" id="WP_085261937.1">
    <property type="nucleotide sequence ID" value="NZ_AP022564.1"/>
</dbReference>
<dbReference type="SUPFAM" id="SSF51197">
    <property type="entry name" value="Clavaminate synthase-like"/>
    <property type="match status" value="1"/>
</dbReference>
<accession>A0AAD1HV92</accession>
<dbReference type="EMBL" id="AP022564">
    <property type="protein sequence ID" value="BBX21759.1"/>
    <property type="molecule type" value="Genomic_DNA"/>
</dbReference>
<gene>
    <name evidence="1" type="ORF">MTER_11700</name>
</gene>
<evidence type="ECO:0008006" key="3">
    <source>
        <dbReference type="Google" id="ProtNLM"/>
    </source>
</evidence>
<proteinExistence type="predicted"/>
<name>A0AAD1HV92_9MYCO</name>
<dbReference type="InterPro" id="IPR008775">
    <property type="entry name" value="Phytyl_CoA_dOase-like"/>
</dbReference>
<evidence type="ECO:0000313" key="1">
    <source>
        <dbReference type="EMBL" id="BBX21759.1"/>
    </source>
</evidence>
<evidence type="ECO:0000313" key="2">
    <source>
        <dbReference type="Proteomes" id="UP000467636"/>
    </source>
</evidence>
<dbReference type="Pfam" id="PF05721">
    <property type="entry name" value="PhyH"/>
    <property type="match status" value="1"/>
</dbReference>
<sequence>MTGSLTAHDAQCRDFWAALCPQLSIDGDADALPAAVGETDPLLVTLKREGYIRVPDALPEAAVAPIRDAVSTLFRLGIPLPFAFVYDQLWLAFQGLSAFLTAVLGDGYRALPDFWVWHVNPDDNATGWGPHRDRVIPTLDADNSPHTLTVWLPFTDATPLNGCMYFLPAHLDDRFQQRRWDGADNTVVYNPQNIRAVPATAGSVMAWNQAILHWGGRASRLGDAPRISAAFEFQRADRPALNSPLLDPGRLPTFGERLGLIGKQVLQYRHMYPLGDDVAAIATSLVERFMPGTAVVPVGNSTSAGMAAAF</sequence>
<dbReference type="Gene3D" id="2.60.120.620">
    <property type="entry name" value="q2cbj1_9rhob like domain"/>
    <property type="match status" value="1"/>
</dbReference>
<dbReference type="AlphaFoldDB" id="A0AAD1HV92"/>
<dbReference type="GO" id="GO:0016706">
    <property type="term" value="F:2-oxoglutarate-dependent dioxygenase activity"/>
    <property type="evidence" value="ECO:0007669"/>
    <property type="project" value="UniProtKB-ARBA"/>
</dbReference>